<name>A0ABP9LZG0_9BURK</name>
<dbReference type="RefSeq" id="WP_345370107.1">
    <property type="nucleotide sequence ID" value="NZ_BAABKD010000008.1"/>
</dbReference>
<dbReference type="SUPFAM" id="SSF52540">
    <property type="entry name" value="P-loop containing nucleoside triphosphate hydrolases"/>
    <property type="match status" value="1"/>
</dbReference>
<dbReference type="InterPro" id="IPR027417">
    <property type="entry name" value="P-loop_NTPase"/>
</dbReference>
<dbReference type="Proteomes" id="UP001500227">
    <property type="component" value="Unassembled WGS sequence"/>
</dbReference>
<comment type="caution">
    <text evidence="1">The sequence shown here is derived from an EMBL/GenBank/DDBJ whole genome shotgun (WGS) entry which is preliminary data.</text>
</comment>
<evidence type="ECO:0000313" key="1">
    <source>
        <dbReference type="EMBL" id="GAA5088486.1"/>
    </source>
</evidence>
<gene>
    <name evidence="1" type="ORF">GCM10023337_10140</name>
</gene>
<accession>A0ABP9LZG0</accession>
<evidence type="ECO:0000313" key="2">
    <source>
        <dbReference type="Proteomes" id="UP001500227"/>
    </source>
</evidence>
<reference evidence="2" key="1">
    <citation type="journal article" date="2019" name="Int. J. Syst. Evol. Microbiol.">
        <title>The Global Catalogue of Microorganisms (GCM) 10K type strain sequencing project: providing services to taxonomists for standard genome sequencing and annotation.</title>
        <authorList>
            <consortium name="The Broad Institute Genomics Platform"/>
            <consortium name="The Broad Institute Genome Sequencing Center for Infectious Disease"/>
            <person name="Wu L."/>
            <person name="Ma J."/>
        </authorList>
    </citation>
    <scope>NUCLEOTIDE SEQUENCE [LARGE SCALE GENOMIC DNA]</scope>
    <source>
        <strain evidence="2">JCM 18423</strain>
    </source>
</reference>
<proteinExistence type="predicted"/>
<organism evidence="1 2">
    <name type="scientific">Paenalcaligenes hermetiae</name>
    <dbReference type="NCBI Taxonomy" id="1157987"/>
    <lineage>
        <taxon>Bacteria</taxon>
        <taxon>Pseudomonadati</taxon>
        <taxon>Pseudomonadota</taxon>
        <taxon>Betaproteobacteria</taxon>
        <taxon>Burkholderiales</taxon>
        <taxon>Alcaligenaceae</taxon>
        <taxon>Paenalcaligenes</taxon>
    </lineage>
</organism>
<keyword evidence="2" id="KW-1185">Reference proteome</keyword>
<sequence>MIDTAPLLPVADTLAIMPYVDAAFMVVRAEQSTVREVQDAVARLRTAGVAEPLKGVVFNGVRRFRLGYGASYNYYYTYK</sequence>
<dbReference type="EMBL" id="BAABKD010000008">
    <property type="protein sequence ID" value="GAA5088486.1"/>
    <property type="molecule type" value="Genomic_DNA"/>
</dbReference>
<dbReference type="Gene3D" id="3.40.50.300">
    <property type="entry name" value="P-loop containing nucleotide triphosphate hydrolases"/>
    <property type="match status" value="1"/>
</dbReference>
<protein>
    <submittedName>
        <fullName evidence="1">Uncharacterized protein</fullName>
    </submittedName>
</protein>